<dbReference type="SMART" id="SM00028">
    <property type="entry name" value="TPR"/>
    <property type="match status" value="5"/>
</dbReference>
<dbReference type="InterPro" id="IPR019734">
    <property type="entry name" value="TPR_rpt"/>
</dbReference>
<keyword evidence="1" id="KW-0805">Transcription regulation</keyword>
<protein>
    <submittedName>
        <fullName evidence="6">Uncharacterized protein</fullName>
    </submittedName>
</protein>
<keyword evidence="2" id="KW-0804">Transcription</keyword>
<dbReference type="InterPro" id="IPR011990">
    <property type="entry name" value="TPR-like_helical_dom_sf"/>
</dbReference>
<dbReference type="InterPro" id="IPR041664">
    <property type="entry name" value="AAA_16"/>
</dbReference>
<gene>
    <name evidence="6" type="ORF">D4T97_007010</name>
</gene>
<dbReference type="EMBL" id="QYTV02000002">
    <property type="protein sequence ID" value="RST76502.1"/>
    <property type="molecule type" value="Genomic_DNA"/>
</dbReference>
<dbReference type="RefSeq" id="WP_126049063.1">
    <property type="nucleotide sequence ID" value="NZ_QYTV02000002.1"/>
</dbReference>
<evidence type="ECO:0000313" key="7">
    <source>
        <dbReference type="Proteomes" id="UP000287156"/>
    </source>
</evidence>
<dbReference type="OrthoDB" id="1137593at2"/>
<dbReference type="PROSITE" id="PS50005">
    <property type="entry name" value="TPR"/>
    <property type="match status" value="1"/>
</dbReference>
<evidence type="ECO:0000256" key="3">
    <source>
        <dbReference type="PROSITE-ProRule" id="PRU00339"/>
    </source>
</evidence>
<accession>A0A429Y4Z0</accession>
<dbReference type="SUPFAM" id="SSF46894">
    <property type="entry name" value="C-terminal effector domain of the bipartite response regulators"/>
    <property type="match status" value="1"/>
</dbReference>
<dbReference type="Gene3D" id="3.40.50.300">
    <property type="entry name" value="P-loop containing nucleotide triphosphate hydrolases"/>
    <property type="match status" value="1"/>
</dbReference>
<dbReference type="Proteomes" id="UP000287156">
    <property type="component" value="Unassembled WGS sequence"/>
</dbReference>
<organism evidence="6 7">
    <name type="scientific">Siminovitchia acidinfaciens</name>
    <dbReference type="NCBI Taxonomy" id="2321395"/>
    <lineage>
        <taxon>Bacteria</taxon>
        <taxon>Bacillati</taxon>
        <taxon>Bacillota</taxon>
        <taxon>Bacilli</taxon>
        <taxon>Bacillales</taxon>
        <taxon>Bacillaceae</taxon>
        <taxon>Siminovitchia</taxon>
    </lineage>
</organism>
<name>A0A429Y4Z0_9BACI</name>
<dbReference type="Gene3D" id="1.25.40.10">
    <property type="entry name" value="Tetratricopeptide repeat domain"/>
    <property type="match status" value="3"/>
</dbReference>
<dbReference type="GO" id="GO:0003677">
    <property type="term" value="F:DNA binding"/>
    <property type="evidence" value="ECO:0007669"/>
    <property type="project" value="InterPro"/>
</dbReference>
<dbReference type="Pfam" id="PF13191">
    <property type="entry name" value="AAA_16"/>
    <property type="match status" value="1"/>
</dbReference>
<dbReference type="PANTHER" id="PTHR35807:SF2">
    <property type="entry name" value="TRANSCRIPTIONAL ACTIVATOR DOMAIN"/>
    <property type="match status" value="1"/>
</dbReference>
<dbReference type="SUPFAM" id="SSF52540">
    <property type="entry name" value="P-loop containing nucleoside triphosphate hydrolases"/>
    <property type="match status" value="1"/>
</dbReference>
<dbReference type="GO" id="GO:0006355">
    <property type="term" value="P:regulation of DNA-templated transcription"/>
    <property type="evidence" value="ECO:0007669"/>
    <property type="project" value="InterPro"/>
</dbReference>
<evidence type="ECO:0000259" key="5">
    <source>
        <dbReference type="Pfam" id="PF25873"/>
    </source>
</evidence>
<feature type="domain" description="Orc1-like AAA ATPase" evidence="4">
    <location>
        <begin position="20"/>
        <end position="131"/>
    </location>
</feature>
<dbReference type="InterPro" id="IPR027417">
    <property type="entry name" value="P-loop_NTPase"/>
</dbReference>
<dbReference type="Pfam" id="PF25873">
    <property type="entry name" value="WHD_MalT"/>
    <property type="match status" value="1"/>
</dbReference>
<keyword evidence="7" id="KW-1185">Reference proteome</keyword>
<dbReference type="InterPro" id="IPR036388">
    <property type="entry name" value="WH-like_DNA-bd_sf"/>
</dbReference>
<evidence type="ECO:0000313" key="6">
    <source>
        <dbReference type="EMBL" id="RST76502.1"/>
    </source>
</evidence>
<evidence type="ECO:0000256" key="2">
    <source>
        <dbReference type="ARBA" id="ARBA00023163"/>
    </source>
</evidence>
<dbReference type="InterPro" id="IPR059106">
    <property type="entry name" value="WHD_MalT"/>
</dbReference>
<comment type="caution">
    <text evidence="6">The sequence shown here is derived from an EMBL/GenBank/DDBJ whole genome shotgun (WGS) entry which is preliminary data.</text>
</comment>
<dbReference type="InterPro" id="IPR016032">
    <property type="entry name" value="Sig_transdc_resp-reg_C-effctor"/>
</dbReference>
<dbReference type="Gene3D" id="1.10.10.10">
    <property type="entry name" value="Winged helix-like DNA-binding domain superfamily/Winged helix DNA-binding domain"/>
    <property type="match status" value="1"/>
</dbReference>
<dbReference type="SUPFAM" id="SSF48452">
    <property type="entry name" value="TPR-like"/>
    <property type="match status" value="2"/>
</dbReference>
<evidence type="ECO:0000259" key="4">
    <source>
        <dbReference type="Pfam" id="PF13191"/>
    </source>
</evidence>
<evidence type="ECO:0000256" key="1">
    <source>
        <dbReference type="ARBA" id="ARBA00023015"/>
    </source>
</evidence>
<dbReference type="PANTHER" id="PTHR35807">
    <property type="entry name" value="TRANSCRIPTIONAL REGULATOR REDD-RELATED"/>
    <property type="match status" value="1"/>
</dbReference>
<dbReference type="AlphaFoldDB" id="A0A429Y4Z0"/>
<dbReference type="Pfam" id="PF13424">
    <property type="entry name" value="TPR_12"/>
    <property type="match status" value="2"/>
</dbReference>
<sequence length="955" mass="112009">MAIIQSKLRIPNFSPCLKRDRLYSYFEQQDNSTIIAVTGESGYGKTALVADYIREYDIPVVWYHLEKSDSYAHIFLSYLRFGLMQQSDLASSANLTIKPNDVEKALEDIILRLSSRTEPLFIVLDDYHCIDGSPDLKNIIEKLFTHSSPLVTFIILSRVKPALATTLRIRRTYKEITSAKLAFTRNETELFFNTLYQLNLETQELDLIFRITEGWVTSYQLIYGIINKMNRQERSLFWSKFPNVSDIFDILSTEILELQDEKTKEFLYKTSLLAELDPAVIERYLNMDNADSLLKNLLKNHLFIFQDEQGIFRYNRLFRQFLYQKYEEEVGAAAITKEHLKIASIYEDLYQFVHAFAHTTIGKDYPRAAKLMVYIRDRYNPIETMFFLDGWLEEISPGQSLANNTLFLIRCIPLSTLNELVTHFEQNIKVLKEKNNQLWLSYLQHRLAYIYFMRGEIFKSKNLFTESLKGSRLFHDYPMTALSLILIAELEGYLGNQEEALQNVRQALFISEKYGLKHTQLQALDTLSTIYINVDKLDRASICIQQALEISSTYDHSSLVFVYTNLGKLSRKKGNLKEAIEWGEKAVKFAEKYKTDFDIGWSHLHLGESYIEQGRLELAERHLSKAFTSFSLFSYYRHMVLLAQIKLYESQEDMEQLEKKKKELLEFCTFNNFHWVLNQHKDSIEEKPGVKMRVQTVVREKAKKTLSIQTLGDFRIVNNNQPVTIKRNSSIRLLQYLITKRNKQINKEVLLEEVFPEGNAESINNQLYVSLSILRKALEPDLKSGNQSKYIVRSENHFIFNSNCIDLDVDKYMILTASLDNNHSPSRLKSLLEAEKCYKGDFFQAYPYEAFLDMDRMQLQSLYIRLLKILANHYYNEKSYSTSFDYFDKILYKDPFQENIYFDYIELLLRQNLISQANDVADKMVHYIEKEMGINVQNKLYEIFSKYQNSLSLTK</sequence>
<reference evidence="6" key="1">
    <citation type="submission" date="2018-12" db="EMBL/GenBank/DDBJ databases">
        <authorList>
            <person name="Sun L."/>
            <person name="Chen Z."/>
        </authorList>
    </citation>
    <scope>NUCLEOTIDE SEQUENCE [LARGE SCALE GENOMIC DNA]</scope>
    <source>
        <strain evidence="6">3-2-2</strain>
    </source>
</reference>
<dbReference type="InterPro" id="IPR051677">
    <property type="entry name" value="AfsR-DnrI-RedD_regulator"/>
</dbReference>
<feature type="repeat" description="TPR" evidence="3">
    <location>
        <begin position="560"/>
        <end position="593"/>
    </location>
</feature>
<feature type="domain" description="MalT-like winged helix" evidence="5">
    <location>
        <begin position="253"/>
        <end position="329"/>
    </location>
</feature>
<proteinExistence type="predicted"/>
<keyword evidence="3" id="KW-0802">TPR repeat</keyword>